<dbReference type="AlphaFoldDB" id="A0A0E2E563"/>
<reference evidence="1" key="1">
    <citation type="submission" date="2012-01" db="EMBL/GenBank/DDBJ databases">
        <title>The Genome Sequence of Treponema denticola H-22.</title>
        <authorList>
            <consortium name="The Broad Institute Genome Sequencing Platform"/>
            <person name="Earl A."/>
            <person name="Ward D."/>
            <person name="Feldgarden M."/>
            <person name="Gevers D."/>
            <person name="Blanton J.M."/>
            <person name="Fenno C.J."/>
            <person name="Baranova O.V."/>
            <person name="Mathney J."/>
            <person name="Dewhirst F.E."/>
            <person name="Izard J."/>
            <person name="Young S.K."/>
            <person name="Zeng Q."/>
            <person name="Gargeya S."/>
            <person name="Fitzgerald M."/>
            <person name="Haas B."/>
            <person name="Abouelleil A."/>
            <person name="Alvarado L."/>
            <person name="Arachchi H.M."/>
            <person name="Berlin A."/>
            <person name="Chapman S.B."/>
            <person name="Gearin G."/>
            <person name="Goldberg J."/>
            <person name="Griggs A."/>
            <person name="Gujja S."/>
            <person name="Hansen M."/>
            <person name="Heiman D."/>
            <person name="Howarth C."/>
            <person name="Larimer J."/>
            <person name="Lui A."/>
            <person name="MacDonald P.J.P."/>
            <person name="McCowen C."/>
            <person name="Montmayeur A."/>
            <person name="Murphy C."/>
            <person name="Neiman D."/>
            <person name="Pearson M."/>
            <person name="Priest M."/>
            <person name="Roberts A."/>
            <person name="Saif S."/>
            <person name="Shea T."/>
            <person name="Sisk P."/>
            <person name="Stolte C."/>
            <person name="Sykes S."/>
            <person name="Wortman J."/>
            <person name="Nusbaum C."/>
            <person name="Birren B."/>
        </authorList>
    </citation>
    <scope>NUCLEOTIDE SEQUENCE [LARGE SCALE GENOMIC DNA]</scope>
    <source>
        <strain evidence="1">H-22</strain>
    </source>
</reference>
<sequence>MLLTAVQEKLETIPDEYMGEVYNYLELLQYKIL</sequence>
<accession>A0A0E2E563</accession>
<feature type="non-terminal residue" evidence="1">
    <location>
        <position position="33"/>
    </location>
</feature>
<name>A0A0E2E563_TREDN</name>
<protein>
    <recommendedName>
        <fullName evidence="2">DUF2281 domain-containing protein</fullName>
    </recommendedName>
</protein>
<proteinExistence type="predicted"/>
<organism evidence="1">
    <name type="scientific">Treponema denticola H-22</name>
    <dbReference type="NCBI Taxonomy" id="999432"/>
    <lineage>
        <taxon>Bacteria</taxon>
        <taxon>Pseudomonadati</taxon>
        <taxon>Spirochaetota</taxon>
        <taxon>Spirochaetia</taxon>
        <taxon>Spirochaetales</taxon>
        <taxon>Treponemataceae</taxon>
        <taxon>Treponema</taxon>
    </lineage>
</organism>
<dbReference type="EMBL" id="AGDV01000013">
    <property type="protein sequence ID" value="EMB32847.1"/>
    <property type="molecule type" value="Genomic_DNA"/>
</dbReference>
<evidence type="ECO:0008006" key="2">
    <source>
        <dbReference type="Google" id="ProtNLM"/>
    </source>
</evidence>
<dbReference type="Proteomes" id="UP000011705">
    <property type="component" value="Chromosome"/>
</dbReference>
<dbReference type="HOGENOM" id="CLU_3393842_0_0_12"/>
<evidence type="ECO:0000313" key="1">
    <source>
        <dbReference type="EMBL" id="EMB32847.1"/>
    </source>
</evidence>
<comment type="caution">
    <text evidence="1">The sequence shown here is derived from an EMBL/GenBank/DDBJ whole genome shotgun (WGS) entry which is preliminary data.</text>
</comment>
<gene>
    <name evidence="1" type="ORF">HMPREF9726_01696</name>
</gene>